<dbReference type="InterPro" id="IPR001314">
    <property type="entry name" value="Peptidase_S1A"/>
</dbReference>
<keyword evidence="12" id="KW-0732">Signal</keyword>
<evidence type="ECO:0000313" key="15">
    <source>
        <dbReference type="Proteomes" id="UP000324832"/>
    </source>
</evidence>
<proteinExistence type="inferred from homology"/>
<dbReference type="OrthoDB" id="5565075at2759"/>
<dbReference type="Gene3D" id="2.40.10.10">
    <property type="entry name" value="Trypsin-like serine proteases"/>
    <property type="match status" value="2"/>
</dbReference>
<reference evidence="14 15" key="1">
    <citation type="submission" date="2017-07" db="EMBL/GenBank/DDBJ databases">
        <authorList>
            <person name="Talla V."/>
            <person name="Backstrom N."/>
        </authorList>
    </citation>
    <scope>NUCLEOTIDE SEQUENCE [LARGE SCALE GENOMIC DNA]</scope>
</reference>
<organism evidence="14 15">
    <name type="scientific">Leptidea sinapis</name>
    <dbReference type="NCBI Taxonomy" id="189913"/>
    <lineage>
        <taxon>Eukaryota</taxon>
        <taxon>Metazoa</taxon>
        <taxon>Ecdysozoa</taxon>
        <taxon>Arthropoda</taxon>
        <taxon>Hexapoda</taxon>
        <taxon>Insecta</taxon>
        <taxon>Pterygota</taxon>
        <taxon>Neoptera</taxon>
        <taxon>Endopterygota</taxon>
        <taxon>Lepidoptera</taxon>
        <taxon>Glossata</taxon>
        <taxon>Ditrysia</taxon>
        <taxon>Papilionoidea</taxon>
        <taxon>Pieridae</taxon>
        <taxon>Dismorphiinae</taxon>
        <taxon>Leptidea</taxon>
    </lineage>
</organism>
<dbReference type="InterPro" id="IPR043504">
    <property type="entry name" value="Peptidase_S1_PA_chymotrypsin"/>
</dbReference>
<dbReference type="InterPro" id="IPR009003">
    <property type="entry name" value="Peptidase_S1_PA"/>
</dbReference>
<evidence type="ECO:0000256" key="5">
    <source>
        <dbReference type="ARBA" id="ARBA00022801"/>
    </source>
</evidence>
<dbReference type="InterPro" id="IPR018114">
    <property type="entry name" value="TRYPSIN_HIS"/>
</dbReference>
<dbReference type="PROSITE" id="PS50240">
    <property type="entry name" value="TRYPSIN_DOM"/>
    <property type="match status" value="1"/>
</dbReference>
<dbReference type="PROSITE" id="PS00134">
    <property type="entry name" value="TRYPSIN_HIS"/>
    <property type="match status" value="1"/>
</dbReference>
<dbReference type="SUPFAM" id="SSF50494">
    <property type="entry name" value="Trypsin-like serine proteases"/>
    <property type="match status" value="1"/>
</dbReference>
<dbReference type="CDD" id="cd00190">
    <property type="entry name" value="Tryp_SPc"/>
    <property type="match status" value="1"/>
</dbReference>
<dbReference type="PANTHER" id="PTHR24276">
    <property type="entry name" value="POLYSERASE-RELATED"/>
    <property type="match status" value="1"/>
</dbReference>
<protein>
    <recommendedName>
        <fullName evidence="13">Peptidase S1 domain-containing protein</fullName>
    </recommendedName>
</protein>
<dbReference type="EMBL" id="FZQP02000415">
    <property type="protein sequence ID" value="VVC88902.1"/>
    <property type="molecule type" value="Genomic_DNA"/>
</dbReference>
<evidence type="ECO:0000313" key="14">
    <source>
        <dbReference type="EMBL" id="VVC88902.1"/>
    </source>
</evidence>
<evidence type="ECO:0000259" key="13">
    <source>
        <dbReference type="PROSITE" id="PS50240"/>
    </source>
</evidence>
<evidence type="ECO:0000256" key="1">
    <source>
        <dbReference type="ARBA" id="ARBA00004239"/>
    </source>
</evidence>
<dbReference type="AlphaFoldDB" id="A0A5E4PV50"/>
<evidence type="ECO:0000256" key="11">
    <source>
        <dbReference type="RuleBase" id="RU363034"/>
    </source>
</evidence>
<keyword evidence="4 11" id="KW-0645">Protease</keyword>
<keyword evidence="5 11" id="KW-0378">Hydrolase</keyword>
<evidence type="ECO:0000256" key="10">
    <source>
        <dbReference type="ARBA" id="ARBA00084094"/>
    </source>
</evidence>
<accession>A0A5E4PV50</accession>
<dbReference type="PROSITE" id="PS00135">
    <property type="entry name" value="TRYPSIN_SER"/>
    <property type="match status" value="1"/>
</dbReference>
<feature type="chain" id="PRO_5022877340" description="Peptidase S1 domain-containing protein" evidence="12">
    <location>
        <begin position="17"/>
        <end position="284"/>
    </location>
</feature>
<name>A0A5E4PV50_9NEOP</name>
<evidence type="ECO:0000256" key="4">
    <source>
        <dbReference type="ARBA" id="ARBA00022670"/>
    </source>
</evidence>
<comment type="function">
    <text evidence="9">Fibrinolytic activity; shows preferential cleavage of Arg-Gly bonds in all three fibrinogen chains. Contact with the caterpillars causes severe bleeding, due the anticoagulant effect of the protein.</text>
</comment>
<feature type="signal peptide" evidence="12">
    <location>
        <begin position="1"/>
        <end position="16"/>
    </location>
</feature>
<keyword evidence="10" id="KW-1205">Fibrinolytic toxin</keyword>
<dbReference type="PANTHER" id="PTHR24276:SF98">
    <property type="entry name" value="FI18310P1-RELATED"/>
    <property type="match status" value="1"/>
</dbReference>
<dbReference type="Pfam" id="PF00089">
    <property type="entry name" value="Trypsin"/>
    <property type="match status" value="1"/>
</dbReference>
<sequence>MFYYVLSVFFFSTILAEDIITNYHEAVGIHEALRIKTAEESMDFDGARIIGGSASSLGAHPYMGGLVVLLTNGQQSVCGSTLISNTRLVTAAHCWRDQTTSARQFTVVLASVRLFSGGVRIVTTRVILHPFYNTQNYNYDVAVITINHVAYTSNIQALRLATGSATYVNNWPTAVGFGMTSDAQVGVPTDTVLRQVNLQVITNAACRNYYGWNIVLDSTLCTDGGRGTGICGGDSGGPLVLNIIGFGNTLIGISSFGSIRGCQVGAPSGFVRVALVNSWIRQQM</sequence>
<dbReference type="GO" id="GO:0090729">
    <property type="term" value="F:toxin activity"/>
    <property type="evidence" value="ECO:0007669"/>
    <property type="project" value="UniProtKB-KW"/>
</dbReference>
<dbReference type="InterPro" id="IPR033116">
    <property type="entry name" value="TRYPSIN_SER"/>
</dbReference>
<dbReference type="GO" id="GO:0005576">
    <property type="term" value="C:extracellular region"/>
    <property type="evidence" value="ECO:0007669"/>
    <property type="project" value="UniProtKB-SubCell"/>
</dbReference>
<keyword evidence="7" id="KW-1015">Disulfide bond</keyword>
<dbReference type="FunFam" id="2.40.10.10:FF:000068">
    <property type="entry name" value="transmembrane protease serine 2"/>
    <property type="match status" value="1"/>
</dbReference>
<dbReference type="InterPro" id="IPR001254">
    <property type="entry name" value="Trypsin_dom"/>
</dbReference>
<gene>
    <name evidence="14" type="ORF">LSINAPIS_LOCUS2159</name>
</gene>
<keyword evidence="3" id="KW-0800">Toxin</keyword>
<comment type="similarity">
    <text evidence="2">Belongs to the peptidase S1 family.</text>
</comment>
<dbReference type="InterPro" id="IPR050430">
    <property type="entry name" value="Peptidase_S1"/>
</dbReference>
<dbReference type="SMART" id="SM00020">
    <property type="entry name" value="Tryp_SPc"/>
    <property type="match status" value="1"/>
</dbReference>
<dbReference type="GO" id="GO:0006508">
    <property type="term" value="P:proteolysis"/>
    <property type="evidence" value="ECO:0007669"/>
    <property type="project" value="UniProtKB-KW"/>
</dbReference>
<evidence type="ECO:0000256" key="2">
    <source>
        <dbReference type="ARBA" id="ARBA00007664"/>
    </source>
</evidence>
<keyword evidence="8" id="KW-1199">Hemostasis impairing toxin</keyword>
<dbReference type="Proteomes" id="UP000324832">
    <property type="component" value="Unassembled WGS sequence"/>
</dbReference>
<evidence type="ECO:0000256" key="12">
    <source>
        <dbReference type="SAM" id="SignalP"/>
    </source>
</evidence>
<evidence type="ECO:0000256" key="8">
    <source>
        <dbReference type="ARBA" id="ARBA00023240"/>
    </source>
</evidence>
<comment type="subcellular location">
    <subcellularLocation>
        <location evidence="1">Secreted</location>
        <location evidence="1">Extracellular space</location>
    </subcellularLocation>
</comment>
<evidence type="ECO:0000256" key="9">
    <source>
        <dbReference type="ARBA" id="ARBA00055534"/>
    </source>
</evidence>
<evidence type="ECO:0000256" key="7">
    <source>
        <dbReference type="ARBA" id="ARBA00023157"/>
    </source>
</evidence>
<dbReference type="GO" id="GO:0004252">
    <property type="term" value="F:serine-type endopeptidase activity"/>
    <property type="evidence" value="ECO:0007669"/>
    <property type="project" value="InterPro"/>
</dbReference>
<keyword evidence="6 11" id="KW-0720">Serine protease</keyword>
<keyword evidence="15" id="KW-1185">Reference proteome</keyword>
<feature type="domain" description="Peptidase S1" evidence="13">
    <location>
        <begin position="49"/>
        <end position="284"/>
    </location>
</feature>
<evidence type="ECO:0000256" key="3">
    <source>
        <dbReference type="ARBA" id="ARBA00022656"/>
    </source>
</evidence>
<dbReference type="PRINTS" id="PR00722">
    <property type="entry name" value="CHYMOTRYPSIN"/>
</dbReference>
<evidence type="ECO:0000256" key="6">
    <source>
        <dbReference type="ARBA" id="ARBA00022825"/>
    </source>
</evidence>